<evidence type="ECO:0000256" key="1">
    <source>
        <dbReference type="SAM" id="MobiDB-lite"/>
    </source>
</evidence>
<organism evidence="2 3">
    <name type="scientific">Bifidobacterium ruminantium</name>
    <dbReference type="NCBI Taxonomy" id="78346"/>
    <lineage>
        <taxon>Bacteria</taxon>
        <taxon>Bacillati</taxon>
        <taxon>Actinomycetota</taxon>
        <taxon>Actinomycetes</taxon>
        <taxon>Bifidobacteriales</taxon>
        <taxon>Bifidobacteriaceae</taxon>
        <taxon>Bifidobacterium</taxon>
    </lineage>
</organism>
<evidence type="ECO:0000313" key="3">
    <source>
        <dbReference type="Proteomes" id="UP000029078"/>
    </source>
</evidence>
<gene>
    <name evidence="2" type="ORF">BRUM_1567</name>
</gene>
<comment type="caution">
    <text evidence="2">The sequence shown here is derived from an EMBL/GenBank/DDBJ whole genome shotgun (WGS) entry which is preliminary data.</text>
</comment>
<protein>
    <submittedName>
        <fullName evidence="2">Uncharacterized protein</fullName>
    </submittedName>
</protein>
<feature type="compositionally biased region" description="Basic residues" evidence="1">
    <location>
        <begin position="57"/>
        <end position="69"/>
    </location>
</feature>
<dbReference type="AlphaFoldDB" id="A0A087D3X2"/>
<name>A0A087D3X2_BIFRU</name>
<dbReference type="Proteomes" id="UP000029078">
    <property type="component" value="Unassembled WGS sequence"/>
</dbReference>
<accession>A0A087D3X2</accession>
<dbReference type="EMBL" id="JGZL01000004">
    <property type="protein sequence ID" value="KFI90222.1"/>
    <property type="molecule type" value="Genomic_DNA"/>
</dbReference>
<feature type="compositionally biased region" description="Basic and acidic residues" evidence="1">
    <location>
        <begin position="29"/>
        <end position="42"/>
    </location>
</feature>
<feature type="region of interest" description="Disordered" evidence="1">
    <location>
        <begin position="1"/>
        <end position="69"/>
    </location>
</feature>
<proteinExistence type="predicted"/>
<keyword evidence="3" id="KW-1185">Reference proteome</keyword>
<reference evidence="2 3" key="1">
    <citation type="submission" date="2014-03" db="EMBL/GenBank/DDBJ databases">
        <title>Genomics of Bifidobacteria.</title>
        <authorList>
            <person name="Ventura M."/>
            <person name="Milani C."/>
            <person name="Lugli G.A."/>
        </authorList>
    </citation>
    <scope>NUCLEOTIDE SEQUENCE [LARGE SCALE GENOMIC DNA]</scope>
    <source>
        <strain evidence="2 3">LMG 21811</strain>
    </source>
</reference>
<sequence length="96" mass="10406">MNHALRTGGEPPTQSAKTAPRPTYRAPHAFREAGGRHHESAVPEKVTPSETLADHGLHRHHAHTGIRHTTHSLASCVGNHHRTRHATGLLSGISIM</sequence>
<dbReference type="STRING" id="78346.BRUM_1567"/>
<evidence type="ECO:0000313" key="2">
    <source>
        <dbReference type="EMBL" id="KFI90222.1"/>
    </source>
</evidence>